<feature type="region of interest" description="Disordered" evidence="1">
    <location>
        <begin position="61"/>
        <end position="91"/>
    </location>
</feature>
<dbReference type="InParanoid" id="A0A0G4FNT1"/>
<proteinExistence type="predicted"/>
<keyword evidence="3" id="KW-1185">Reference proteome</keyword>
<dbReference type="VEuPathDB" id="CryptoDB:Vbra_15873"/>
<name>A0A0G4FNT1_VITBC</name>
<feature type="compositionally biased region" description="Gly residues" evidence="1">
    <location>
        <begin position="583"/>
        <end position="595"/>
    </location>
</feature>
<dbReference type="AlphaFoldDB" id="A0A0G4FNT1"/>
<gene>
    <name evidence="2" type="ORF">Vbra_15873</name>
</gene>
<feature type="region of interest" description="Disordered" evidence="1">
    <location>
        <begin position="582"/>
        <end position="627"/>
    </location>
</feature>
<accession>A0A0G4FNT1</accession>
<dbReference type="Proteomes" id="UP000041254">
    <property type="component" value="Unassembled WGS sequence"/>
</dbReference>
<feature type="compositionally biased region" description="Polar residues" evidence="1">
    <location>
        <begin position="78"/>
        <end position="91"/>
    </location>
</feature>
<evidence type="ECO:0000313" key="2">
    <source>
        <dbReference type="EMBL" id="CEM15842.1"/>
    </source>
</evidence>
<protein>
    <submittedName>
        <fullName evidence="2">Uncharacterized protein</fullName>
    </submittedName>
</protein>
<organism evidence="2 3">
    <name type="scientific">Vitrella brassicaformis (strain CCMP3155)</name>
    <dbReference type="NCBI Taxonomy" id="1169540"/>
    <lineage>
        <taxon>Eukaryota</taxon>
        <taxon>Sar</taxon>
        <taxon>Alveolata</taxon>
        <taxon>Colpodellida</taxon>
        <taxon>Vitrellaceae</taxon>
        <taxon>Vitrella</taxon>
    </lineage>
</organism>
<evidence type="ECO:0000313" key="3">
    <source>
        <dbReference type="Proteomes" id="UP000041254"/>
    </source>
</evidence>
<feature type="compositionally biased region" description="Basic and acidic residues" evidence="1">
    <location>
        <begin position="602"/>
        <end position="612"/>
    </location>
</feature>
<dbReference type="EMBL" id="CDMY01000472">
    <property type="protein sequence ID" value="CEM15842.1"/>
    <property type="molecule type" value="Genomic_DNA"/>
</dbReference>
<sequence length="699" mass="75419">MQHIFAAGSAAAHCRLISVSNHREGPFAPSAPRVRFGLPAPQSGPFHPHLPIRGPPYGHFTGLPWHHVGPNSHPEGSRASSNGQQDHVTTPKLTDMSAMHGSIVRNGSRIIRTPTLVPLGDCEREGLARGRLGIVKGSHAHTNRANSASSPMVPPHFRHLDPAPAPGSRMPSLCPEKKAPDNTIKTTTQTVDQRVSTEIASCLVHPVVESMSRLASRATQSQHPPTAQPPIDPTTTITTTTAKDKVIFLDLDDSLIPSHYVESLGVHRLLCEYVDNGGASGGRATFGGGQGERGRVDEIIRVFEETGREAAKVVQTCKEAGWDPILIINGSQRWLDATLQPGAFERLSRALADNNVPVTIALLEEVGKRPGITHVATVGDNVWDLMPVDEIKRRRPEVSACKIRMAHRLGPTPFINQLRCLNEALSAILSATEEGRTPTDHNYVLRPVGPGSGEFEAHREGDGVAPGHQEYVARLREHRPNRLDYRCLDEYMDLNAPPDHHPLPPTDTHKPPTCGRLVKRALATHTHLKDVKRRVGMAHEDDQEWRRREAAIDKAIDTLIGQEGPESLSDQGQRGGTKLVGLAGAGSGGAGGGGSAHRRVGMSREDADRPAETTKVATGSAVRPPGSVGVPVCHPMVHMGMQQQQHAPPTATATARLVPHRGTLAAVGNNTNWVTPYVVMRPPAGLPVWPPLACRTREP</sequence>
<feature type="region of interest" description="Disordered" evidence="1">
    <location>
        <begin position="213"/>
        <end position="236"/>
    </location>
</feature>
<evidence type="ECO:0000256" key="1">
    <source>
        <dbReference type="SAM" id="MobiDB-lite"/>
    </source>
</evidence>
<reference evidence="2 3" key="1">
    <citation type="submission" date="2014-11" db="EMBL/GenBank/DDBJ databases">
        <authorList>
            <person name="Zhu J."/>
            <person name="Qi W."/>
            <person name="Song R."/>
        </authorList>
    </citation>
    <scope>NUCLEOTIDE SEQUENCE [LARGE SCALE GENOMIC DNA]</scope>
</reference>